<dbReference type="Gene3D" id="3.40.50.1820">
    <property type="entry name" value="alpha/beta hydrolase"/>
    <property type="match status" value="1"/>
</dbReference>
<dbReference type="Gene3D" id="3.30.300.30">
    <property type="match status" value="2"/>
</dbReference>
<sequence>MLRLPLTPAQLGIFFRQQVDLKDPRFNLSQLTEIIGPLDIELLETALRRIIGEADAVQVRLRGTEGLPYQVLETVDFRLPVIDLSDVADPLQSVEDFVKGELATAIDLNQWPLFNITLLRTAPARFFLFERFHHLIFDGYSFLLFIERLAEVYSALKGGSEPGPSNWSRLTDLFADDEAYRASSAFQKDREFWSGYLADCAEPPILAGDVQNASPEARTVKAAARLSPETVASLRQIAQQNGTSWSQFITATMVAFLARVSGQPDEVILGMPVTARVGRIAKNVPGMTSNVLPLRIPVDPRSSMIDLAKQVSTQTLRVLRHQRYRIKDIRRDLERLEIGQRLFGPIVNMMPGFNSAIAFTDCQVASNRTFSVTPDDLSLHVHDEGEKAGIKLVFDASAALYSAEAVSTHLRRFTQFLEQAIAQPDGPLHALALLLHGERALLDTWNDTAASFPDAQCVHQLCEQQAARTPDAIALVFKDQSLTYAQFNARANRLAHQLIASGVGVEARVALCMERRPELVVAVLAILKAGAAYVPLDPAYPGERLAHMLRDAAPALLIADAAGREALGHTGDLRVVDPAFFDDTLIDHDPHVPGLGPRNLAYVIYTSGSTGTPKGVMVEHRNIVNLAVAQIGLYGVDPDSRVIQFVSPGFDVSVADLFMTLAAGAALYLPVRDDCLAATSLLEYMRRHAITHAQLAPALLQGQKSLAQLASLRVLVVGGESPGVSLMRAVQSDVELFNAYGPTETTVCATAWRRPHGFAGDHVPIGRPLANTKIYLLDAHGQPMPPGAVGEVHIGGAGVARGYLNRAELTAERFLDDPFSDAPGARMYRTGDLARWLPDGNLEFLGRNDHQVKIRGYRIELGEIEARLAAHEGVREAVVLAREGSGGDRQLVAYYTPDAGKDAPQGQSLRAHMLQGLPEYMVPAAYVMLKALPLTPNGKLDRRALPAPDDSAFIRRDYEAPVDETETRIAAIWADVLGRERIGRQDNFFELGGHSLLAVTLIERMREAGVQADVRVLFSQPSVAALAAAVQSARSTVAVPPNGIPAGCEAITPDMLPLVTLTETHIAAVVAQVEGGARNVQDIYPLAPLHEGMLFHHMAGGEGDPYLQSMMLAMPERMPVDRFVDALQTVIARHDILRTAMLWEGLPEPVQVVWREARLIVEEVTLSPQEGEIEAQLARRFDSRRHRLDVRRAPIMRMIVARDAPNGRWLMQLLGHHMVMDFTGLELMLEEIETILRGEAQRLPTPLPYRNFVAQARLGISQGEHAAYFREVLGDVDEPTLPYGLSDVQGDGAGIAEFRTSLAPGSSRQLREAARKLGVSVASLFHLAWAHVLGRVSGREDVVFGTVLLGRMQGGMGADRVLGLFINTLPIRIDLRDVSVSDAVRDTHAALSTLLHHEHASLALAQRCSGVAAPLPLFSALLNYRHGRASEAASDAHAAESGVVVLHGDERTSYPLVLSVNDIGDGFELVMQADTRIDASRVAGYMNRTLDALADALAQEPSRLVRELDMLPTAERERLLVEWNDTTTGTPATTVMAMFEAQAAKSPEAVAVVYEAERVTYGELNARANQLAHRLIAEGVKPDDRVAICVERGIEMVTGVLGILKSGAGYVPLDPGYPVERLAYMLEDSAPVAVLAQSGTRAVLGDASAPVIELDARAFEAQPVHNPVVADLNPQRLAYVIYTSGSTGQPKGVMIEHRNVVRLFTATAHWFDFSAKDVWTLFHSFAFDFSVWEIWGALLYGGRLVVVPKPVSRSPQDFYRLLCDEGVTILNQTPSAFRQLIAAQGESGRSHRLRQVVFGGEALEPAILLPWYAREENKATQLVNMYGITETTVHVTYRALSAEDAQRAGRSPIGGRIPDLRVYVLDVHGQPAPVGVTGEMYVGGAGVARGYLNRPELSAQRFVKDRFSSDPQARMYKTGDLGRWLADGTLEYAGRNDDQVKIRGFRIELGEIEAKLLGCKGVREAVVIVRKDASDDQRLVGYVVGHDGAVLSAAHLRAQLSMVLADYMVPSAFVNLESLPLTQNGKLDRRALPAPDRSSVVTKAYEAPQGEAETAIARIWQELLGVERVGRHDDFFALGGHSLKVIASLARVAGVFDKHIAQLDFYRRPTVAGVAALLARDTDAAHALVPLIARGAAPTRLTVVCAPYAGASATVFRPFADALCARDPTLAVRAIALPGNELGSDPRDYVSVEQMAQACADELIATNTGEIAVYGHCVGSFLAFELVRQIERRGRNVALLIVAAAFPLPRLLRMLPMPSPWRFTSDSKLHAMIRRWGGPTDDVDPEVIAFMMGNFRRDARLTFEYEKRRRDGKIAAPLLCIVSQDDSLTRGYALRFRAWSALADRTALEVLSEGQHYFIGTRPERVVDVVSKHLGSGEASHEAKEPAEPFVTRAGR</sequence>
<dbReference type="EMBL" id="FCOM02000021">
    <property type="protein sequence ID" value="SAL73587.1"/>
    <property type="molecule type" value="Genomic_DNA"/>
</dbReference>
<dbReference type="InterPro" id="IPR020845">
    <property type="entry name" value="AMP-binding_CS"/>
</dbReference>
<dbReference type="GO" id="GO:0043041">
    <property type="term" value="P:amino acid activation for nonribosomal peptide biosynthetic process"/>
    <property type="evidence" value="ECO:0007669"/>
    <property type="project" value="TreeGrafter"/>
</dbReference>
<comment type="cofactor">
    <cofactor evidence="1">
        <name>pantetheine 4'-phosphate</name>
        <dbReference type="ChEBI" id="CHEBI:47942"/>
    </cofactor>
</comment>
<dbReference type="Proteomes" id="UP000055019">
    <property type="component" value="Unassembled WGS sequence"/>
</dbReference>
<dbReference type="Pfam" id="PF13193">
    <property type="entry name" value="AMP-binding_C"/>
    <property type="match status" value="2"/>
</dbReference>
<dbReference type="Gene3D" id="1.10.1200.10">
    <property type="entry name" value="ACP-like"/>
    <property type="match status" value="2"/>
</dbReference>
<evidence type="ECO:0000256" key="1">
    <source>
        <dbReference type="ARBA" id="ARBA00001957"/>
    </source>
</evidence>
<dbReference type="PROSITE" id="PS50075">
    <property type="entry name" value="CARRIER"/>
    <property type="match status" value="2"/>
</dbReference>
<comment type="similarity">
    <text evidence="2">Belongs to the ATP-dependent AMP-binding enzyme family.</text>
</comment>
<dbReference type="GO" id="GO:0005737">
    <property type="term" value="C:cytoplasm"/>
    <property type="evidence" value="ECO:0007669"/>
    <property type="project" value="TreeGrafter"/>
</dbReference>
<dbReference type="InterPro" id="IPR036736">
    <property type="entry name" value="ACP-like_sf"/>
</dbReference>
<dbReference type="InterPro" id="IPR000873">
    <property type="entry name" value="AMP-dep_synth/lig_dom"/>
</dbReference>
<dbReference type="GO" id="GO:0072330">
    <property type="term" value="P:monocarboxylic acid biosynthetic process"/>
    <property type="evidence" value="ECO:0007669"/>
    <property type="project" value="UniProtKB-ARBA"/>
</dbReference>
<dbReference type="GO" id="GO:0031177">
    <property type="term" value="F:phosphopantetheine binding"/>
    <property type="evidence" value="ECO:0007669"/>
    <property type="project" value="InterPro"/>
</dbReference>
<dbReference type="NCBIfam" id="NF003417">
    <property type="entry name" value="PRK04813.1"/>
    <property type="match status" value="2"/>
</dbReference>
<dbReference type="InterPro" id="IPR029058">
    <property type="entry name" value="AB_hydrolase_fold"/>
</dbReference>
<dbReference type="NCBIfam" id="TIGR01733">
    <property type="entry name" value="AA-adenyl-dom"/>
    <property type="match status" value="2"/>
</dbReference>
<dbReference type="Pfam" id="PF00550">
    <property type="entry name" value="PP-binding"/>
    <property type="match status" value="2"/>
</dbReference>
<dbReference type="PANTHER" id="PTHR45527">
    <property type="entry name" value="NONRIBOSOMAL PEPTIDE SYNTHETASE"/>
    <property type="match status" value="1"/>
</dbReference>
<dbReference type="CDD" id="cd17643">
    <property type="entry name" value="A_NRPS_Cytc1-like"/>
    <property type="match status" value="1"/>
</dbReference>
<organism evidence="7 8">
    <name type="scientific">Caballeronia arvi</name>
    <dbReference type="NCBI Taxonomy" id="1777135"/>
    <lineage>
        <taxon>Bacteria</taxon>
        <taxon>Pseudomonadati</taxon>
        <taxon>Pseudomonadota</taxon>
        <taxon>Betaproteobacteria</taxon>
        <taxon>Burkholderiales</taxon>
        <taxon>Burkholderiaceae</taxon>
        <taxon>Caballeronia</taxon>
    </lineage>
</organism>
<dbReference type="Gene3D" id="2.30.38.10">
    <property type="entry name" value="Luciferase, Domain 3"/>
    <property type="match status" value="1"/>
</dbReference>
<dbReference type="Pfam" id="PF00975">
    <property type="entry name" value="Thioesterase"/>
    <property type="match status" value="1"/>
</dbReference>
<dbReference type="Gene3D" id="3.40.50.12780">
    <property type="entry name" value="N-terminal domain of ligase-like"/>
    <property type="match status" value="1"/>
</dbReference>
<dbReference type="FunFam" id="3.30.300.30:FF:000010">
    <property type="entry name" value="Enterobactin synthetase component F"/>
    <property type="match status" value="2"/>
</dbReference>
<dbReference type="InterPro" id="IPR006162">
    <property type="entry name" value="Ppantetheine_attach_site"/>
</dbReference>
<keyword evidence="8" id="KW-1185">Reference proteome</keyword>
<dbReference type="InterPro" id="IPR010071">
    <property type="entry name" value="AA_adenyl_dom"/>
</dbReference>
<dbReference type="InterPro" id="IPR042099">
    <property type="entry name" value="ANL_N_sf"/>
</dbReference>
<dbReference type="InterPro" id="IPR023213">
    <property type="entry name" value="CAT-like_dom_sf"/>
</dbReference>
<dbReference type="FunFam" id="3.40.50.12780:FF:000012">
    <property type="entry name" value="Non-ribosomal peptide synthetase"/>
    <property type="match status" value="2"/>
</dbReference>
<dbReference type="InterPro" id="IPR001031">
    <property type="entry name" value="Thioesterase"/>
</dbReference>
<dbReference type="PANTHER" id="PTHR45527:SF1">
    <property type="entry name" value="FATTY ACID SYNTHASE"/>
    <property type="match status" value="1"/>
</dbReference>
<dbReference type="FunFam" id="1.10.1200.10:FF:000016">
    <property type="entry name" value="Non-ribosomal peptide synthase"/>
    <property type="match status" value="1"/>
</dbReference>
<dbReference type="GO" id="GO:0044550">
    <property type="term" value="P:secondary metabolite biosynthetic process"/>
    <property type="evidence" value="ECO:0007669"/>
    <property type="project" value="UniProtKB-ARBA"/>
</dbReference>
<comment type="caution">
    <text evidence="7">The sequence shown here is derived from an EMBL/GenBank/DDBJ whole genome shotgun (WGS) entry which is preliminary data.</text>
</comment>
<evidence type="ECO:0000256" key="2">
    <source>
        <dbReference type="ARBA" id="ARBA00006432"/>
    </source>
</evidence>
<dbReference type="FunFam" id="1.10.1200.10:FF:000005">
    <property type="entry name" value="Nonribosomal peptide synthetase 1"/>
    <property type="match status" value="1"/>
</dbReference>
<keyword evidence="4" id="KW-0597">Phosphoprotein</keyword>
<dbReference type="FunFam" id="3.40.50.980:FF:000001">
    <property type="entry name" value="Non-ribosomal peptide synthetase"/>
    <property type="match status" value="1"/>
</dbReference>
<dbReference type="InterPro" id="IPR020806">
    <property type="entry name" value="PKS_PP-bd"/>
</dbReference>
<protein>
    <submittedName>
        <fullName evidence="7">Non-ribosomal peptide synthetase</fullName>
    </submittedName>
</protein>
<evidence type="ECO:0000313" key="8">
    <source>
        <dbReference type="Proteomes" id="UP000055019"/>
    </source>
</evidence>
<evidence type="ECO:0000313" key="7">
    <source>
        <dbReference type="EMBL" id="SAL73587.1"/>
    </source>
</evidence>
<dbReference type="FunFam" id="2.30.38.10:FF:000001">
    <property type="entry name" value="Non-ribosomal peptide synthetase PvdI"/>
    <property type="match status" value="2"/>
</dbReference>
<dbReference type="PROSITE" id="PS00012">
    <property type="entry name" value="PHOSPHOPANTETHEINE"/>
    <property type="match status" value="2"/>
</dbReference>
<keyword evidence="3" id="KW-0596">Phosphopantetheine</keyword>
<dbReference type="SUPFAM" id="SSF56801">
    <property type="entry name" value="Acetyl-CoA synthetase-like"/>
    <property type="match status" value="2"/>
</dbReference>
<dbReference type="OrthoDB" id="6297021at2"/>
<dbReference type="SUPFAM" id="SSF47336">
    <property type="entry name" value="ACP-like"/>
    <property type="match status" value="2"/>
</dbReference>
<accession>A0A158JXM5</accession>
<dbReference type="InterPro" id="IPR025110">
    <property type="entry name" value="AMP-bd_C"/>
</dbReference>
<evidence type="ECO:0000259" key="6">
    <source>
        <dbReference type="PROSITE" id="PS50075"/>
    </source>
</evidence>
<dbReference type="PROSITE" id="PS00455">
    <property type="entry name" value="AMP_BINDING"/>
    <property type="match status" value="2"/>
</dbReference>
<proteinExistence type="inferred from homology"/>
<dbReference type="Gene3D" id="3.30.559.10">
    <property type="entry name" value="Chloramphenicol acetyltransferase-like domain"/>
    <property type="match status" value="2"/>
</dbReference>
<dbReference type="Gene3D" id="3.30.559.30">
    <property type="entry name" value="Nonribosomal peptide synthetase, condensation domain"/>
    <property type="match status" value="2"/>
</dbReference>
<dbReference type="SMART" id="SM00823">
    <property type="entry name" value="PKS_PP"/>
    <property type="match status" value="2"/>
</dbReference>
<dbReference type="GO" id="GO:0003824">
    <property type="term" value="F:catalytic activity"/>
    <property type="evidence" value="ECO:0007669"/>
    <property type="project" value="InterPro"/>
</dbReference>
<dbReference type="CDD" id="cd19544">
    <property type="entry name" value="E-C_NRPS"/>
    <property type="match status" value="1"/>
</dbReference>
<evidence type="ECO:0000256" key="4">
    <source>
        <dbReference type="ARBA" id="ARBA00022553"/>
    </source>
</evidence>
<dbReference type="InterPro" id="IPR001242">
    <property type="entry name" value="Condensation_dom"/>
</dbReference>
<feature type="region of interest" description="Disordered" evidence="5">
    <location>
        <begin position="2377"/>
        <end position="2396"/>
    </location>
</feature>
<dbReference type="FunFam" id="3.40.50.980:FF:000002">
    <property type="entry name" value="Enterobactin synthetase component F"/>
    <property type="match status" value="1"/>
</dbReference>
<evidence type="ECO:0000256" key="5">
    <source>
        <dbReference type="SAM" id="MobiDB-lite"/>
    </source>
</evidence>
<dbReference type="SUPFAM" id="SSF52777">
    <property type="entry name" value="CoA-dependent acyltransferases"/>
    <property type="match status" value="4"/>
</dbReference>
<evidence type="ECO:0000256" key="3">
    <source>
        <dbReference type="ARBA" id="ARBA00022450"/>
    </source>
</evidence>
<dbReference type="Gene3D" id="3.40.50.980">
    <property type="match status" value="2"/>
</dbReference>
<dbReference type="SUPFAM" id="SSF53474">
    <property type="entry name" value="alpha/beta-Hydrolases"/>
    <property type="match status" value="1"/>
</dbReference>
<gene>
    <name evidence="7" type="ORF">AWB74_04511</name>
</gene>
<dbReference type="InterPro" id="IPR009081">
    <property type="entry name" value="PP-bd_ACP"/>
</dbReference>
<dbReference type="InterPro" id="IPR045851">
    <property type="entry name" value="AMP-bd_C_sf"/>
</dbReference>
<dbReference type="Pfam" id="PF00501">
    <property type="entry name" value="AMP-binding"/>
    <property type="match status" value="2"/>
</dbReference>
<name>A0A158JXM5_9BURK</name>
<dbReference type="CDD" id="cd05930">
    <property type="entry name" value="A_NRPS"/>
    <property type="match status" value="1"/>
</dbReference>
<feature type="domain" description="Carrier" evidence="6">
    <location>
        <begin position="960"/>
        <end position="1034"/>
    </location>
</feature>
<dbReference type="Pfam" id="PF00668">
    <property type="entry name" value="Condensation"/>
    <property type="match status" value="2"/>
</dbReference>
<reference evidence="7" key="1">
    <citation type="submission" date="2016-01" db="EMBL/GenBank/DDBJ databases">
        <authorList>
            <person name="Peeters C."/>
        </authorList>
    </citation>
    <scope>NUCLEOTIDE SEQUENCE [LARGE SCALE GENOMIC DNA]</scope>
    <source>
        <strain evidence="7">LMG 29317</strain>
    </source>
</reference>
<feature type="domain" description="Carrier" evidence="6">
    <location>
        <begin position="2047"/>
        <end position="2122"/>
    </location>
</feature>